<gene>
    <name evidence="1" type="ORF">IEW27_07610</name>
    <name evidence="2" type="ORF">LNP80_00450</name>
</gene>
<dbReference type="RefSeq" id="WP_191179006.1">
    <property type="nucleotide sequence ID" value="NZ_JACXXP010000006.1"/>
</dbReference>
<evidence type="ECO:0000313" key="1">
    <source>
        <dbReference type="EMBL" id="MBD3904456.1"/>
    </source>
</evidence>
<dbReference type="EMBL" id="JACXXP010000006">
    <property type="protein sequence ID" value="MBD3904456.1"/>
    <property type="molecule type" value="Genomic_DNA"/>
</dbReference>
<name>A0A9Q3YTL2_9FLAO</name>
<dbReference type="AlphaFoldDB" id="A0A9Q3YTL2"/>
<keyword evidence="3" id="KW-1185">Reference proteome</keyword>
<proteinExistence type="predicted"/>
<organism evidence="2 4">
    <name type="scientific">Chryseobacterium muglaense</name>
    <dbReference type="NCBI Taxonomy" id="2893752"/>
    <lineage>
        <taxon>Bacteria</taxon>
        <taxon>Pseudomonadati</taxon>
        <taxon>Bacteroidota</taxon>
        <taxon>Flavobacteriia</taxon>
        <taxon>Flavobacteriales</taxon>
        <taxon>Weeksellaceae</taxon>
        <taxon>Chryseobacterium group</taxon>
        <taxon>Chryseobacterium</taxon>
    </lineage>
</organism>
<sequence>MKKINAIAYICMLTLLLVSCNENKKNESRSFSNSNDFVTGNNVDLSAVALTLKGVKPEDLKNSQVDNSKAIGDSVLATLPQPASSKQDNISSLTRLDMEATKTYVQMYDGNGNAGISVPGFGSLKLGKKESNLNVYYVETKKVKVNGEDKLVGIGYSVHYLFKQIKGGLSADNIPSIAASVQIDGGKTKVYYSLQSYGIVGTELSKFFKPTFNKDFNVEGYGSMQVNVDGIHKIITGEISNTGIRFRPELLTDAVFYTK</sequence>
<reference evidence="3" key="2">
    <citation type="submission" date="2023-07" db="EMBL/GenBank/DDBJ databases">
        <title>Description of novel Chryseobacterium sp. strain C-2.</title>
        <authorList>
            <person name="Saticioglu I.B."/>
        </authorList>
    </citation>
    <scope>NUCLEOTIDE SEQUENCE [LARGE SCALE GENOMIC DNA]</scope>
    <source>
        <strain evidence="3">C-2</strain>
    </source>
</reference>
<dbReference type="Proteomes" id="UP000603715">
    <property type="component" value="Unassembled WGS sequence"/>
</dbReference>
<comment type="caution">
    <text evidence="2">The sequence shown here is derived from an EMBL/GenBank/DDBJ whole genome shotgun (WGS) entry which is preliminary data.</text>
</comment>
<dbReference type="Proteomes" id="UP001107960">
    <property type="component" value="Unassembled WGS sequence"/>
</dbReference>
<protein>
    <recommendedName>
        <fullName evidence="5">Lipoprotein</fullName>
    </recommendedName>
</protein>
<dbReference type="PROSITE" id="PS51257">
    <property type="entry name" value="PROKAR_LIPOPROTEIN"/>
    <property type="match status" value="1"/>
</dbReference>
<reference evidence="2" key="1">
    <citation type="submission" date="2021-11" db="EMBL/GenBank/DDBJ databases">
        <title>Description of novel Chryseobacterium species.</title>
        <authorList>
            <person name="Saticioglu I.B."/>
            <person name="Ay H."/>
            <person name="Altun S."/>
            <person name="Duman M."/>
        </authorList>
    </citation>
    <scope>NUCLEOTIDE SEQUENCE</scope>
    <source>
        <strain evidence="2">C-39</strain>
    </source>
</reference>
<evidence type="ECO:0000313" key="3">
    <source>
        <dbReference type="Proteomes" id="UP000603715"/>
    </source>
</evidence>
<evidence type="ECO:0000313" key="2">
    <source>
        <dbReference type="EMBL" id="MCC9032725.1"/>
    </source>
</evidence>
<dbReference type="EMBL" id="JAJJML010000001">
    <property type="protein sequence ID" value="MCC9032725.1"/>
    <property type="molecule type" value="Genomic_DNA"/>
</dbReference>
<reference evidence="1" key="3">
    <citation type="submission" date="2024-05" db="EMBL/GenBank/DDBJ databases">
        <title>Description of novel Chryseobacterium sp. strain C-2.</title>
        <authorList>
            <person name="Saticioglu I.B."/>
        </authorList>
    </citation>
    <scope>NUCLEOTIDE SEQUENCE</scope>
    <source>
        <strain evidence="1">C-2</strain>
    </source>
</reference>
<accession>A0A9Q3YTL2</accession>
<evidence type="ECO:0000313" key="4">
    <source>
        <dbReference type="Proteomes" id="UP001107960"/>
    </source>
</evidence>
<evidence type="ECO:0008006" key="5">
    <source>
        <dbReference type="Google" id="ProtNLM"/>
    </source>
</evidence>